<feature type="compositionally biased region" description="Basic and acidic residues" evidence="1">
    <location>
        <begin position="139"/>
        <end position="149"/>
    </location>
</feature>
<evidence type="ECO:0000313" key="3">
    <source>
        <dbReference type="Proteomes" id="UP000800036"/>
    </source>
</evidence>
<evidence type="ECO:0000313" key="2">
    <source>
        <dbReference type="EMBL" id="KAF1965974.1"/>
    </source>
</evidence>
<dbReference type="EMBL" id="ML976753">
    <property type="protein sequence ID" value="KAF1965974.1"/>
    <property type="molecule type" value="Genomic_DNA"/>
</dbReference>
<dbReference type="OrthoDB" id="5383057at2759"/>
<gene>
    <name evidence="2" type="ORF">BU23DRAFT_603886</name>
</gene>
<accession>A0A6A5UMS1</accession>
<proteinExistence type="predicted"/>
<feature type="compositionally biased region" description="Low complexity" evidence="1">
    <location>
        <begin position="52"/>
        <end position="66"/>
    </location>
</feature>
<feature type="region of interest" description="Disordered" evidence="1">
    <location>
        <begin position="1"/>
        <end position="219"/>
    </location>
</feature>
<feature type="compositionally biased region" description="Polar residues" evidence="1">
    <location>
        <begin position="1"/>
        <end position="26"/>
    </location>
</feature>
<sequence>MSSAGTKFTSTDATKNEPTGLVTSDSLAGESLKSGGAFAADNPHAAASKQPSASTTSNTTDTSSATKLPPAVDAEAREAQEGWSETSQLNAAKGLGKEDGVGPTYNVGGTAGVASGRSGDGGFNPGSEAPTGGYAGASERARGKGELRPHGANITEDPNMSGETKFGEVGTKEDPSRAAELDRQKRDALPGGAGAGAAGEDYSAQKGESKFSGLGEARA</sequence>
<dbReference type="AlphaFoldDB" id="A0A6A5UMS1"/>
<evidence type="ECO:0000256" key="1">
    <source>
        <dbReference type="SAM" id="MobiDB-lite"/>
    </source>
</evidence>
<name>A0A6A5UMS1_9PLEO</name>
<keyword evidence="3" id="KW-1185">Reference proteome</keyword>
<feature type="compositionally biased region" description="Basic and acidic residues" evidence="1">
    <location>
        <begin position="170"/>
        <end position="188"/>
    </location>
</feature>
<organism evidence="2 3">
    <name type="scientific">Bimuria novae-zelandiae CBS 107.79</name>
    <dbReference type="NCBI Taxonomy" id="1447943"/>
    <lineage>
        <taxon>Eukaryota</taxon>
        <taxon>Fungi</taxon>
        <taxon>Dikarya</taxon>
        <taxon>Ascomycota</taxon>
        <taxon>Pezizomycotina</taxon>
        <taxon>Dothideomycetes</taxon>
        <taxon>Pleosporomycetidae</taxon>
        <taxon>Pleosporales</taxon>
        <taxon>Massarineae</taxon>
        <taxon>Didymosphaeriaceae</taxon>
        <taxon>Bimuria</taxon>
    </lineage>
</organism>
<dbReference type="Proteomes" id="UP000800036">
    <property type="component" value="Unassembled WGS sequence"/>
</dbReference>
<protein>
    <submittedName>
        <fullName evidence="2">Uncharacterized protein</fullName>
    </submittedName>
</protein>
<reference evidence="2" key="1">
    <citation type="journal article" date="2020" name="Stud. Mycol.">
        <title>101 Dothideomycetes genomes: a test case for predicting lifestyles and emergence of pathogens.</title>
        <authorList>
            <person name="Haridas S."/>
            <person name="Albert R."/>
            <person name="Binder M."/>
            <person name="Bloem J."/>
            <person name="Labutti K."/>
            <person name="Salamov A."/>
            <person name="Andreopoulos B."/>
            <person name="Baker S."/>
            <person name="Barry K."/>
            <person name="Bills G."/>
            <person name="Bluhm B."/>
            <person name="Cannon C."/>
            <person name="Castanera R."/>
            <person name="Culley D."/>
            <person name="Daum C."/>
            <person name="Ezra D."/>
            <person name="Gonzalez J."/>
            <person name="Henrissat B."/>
            <person name="Kuo A."/>
            <person name="Liang C."/>
            <person name="Lipzen A."/>
            <person name="Lutzoni F."/>
            <person name="Magnuson J."/>
            <person name="Mondo S."/>
            <person name="Nolan M."/>
            <person name="Ohm R."/>
            <person name="Pangilinan J."/>
            <person name="Park H.-J."/>
            <person name="Ramirez L."/>
            <person name="Alfaro M."/>
            <person name="Sun H."/>
            <person name="Tritt A."/>
            <person name="Yoshinaga Y."/>
            <person name="Zwiers L.-H."/>
            <person name="Turgeon B."/>
            <person name="Goodwin S."/>
            <person name="Spatafora J."/>
            <person name="Crous P."/>
            <person name="Grigoriev I."/>
        </authorList>
    </citation>
    <scope>NUCLEOTIDE SEQUENCE</scope>
    <source>
        <strain evidence="2">CBS 107.79</strain>
    </source>
</reference>